<name>A0A9P5S3I6_9FUNG</name>
<dbReference type="InterPro" id="IPR007529">
    <property type="entry name" value="Znf_HIT"/>
</dbReference>
<accession>A0A9P5S3I6</accession>
<feature type="compositionally biased region" description="Acidic residues" evidence="2">
    <location>
        <begin position="240"/>
        <end position="251"/>
    </location>
</feature>
<organism evidence="4 5">
    <name type="scientific">Linnemannia schmuckeri</name>
    <dbReference type="NCBI Taxonomy" id="64567"/>
    <lineage>
        <taxon>Eukaryota</taxon>
        <taxon>Fungi</taxon>
        <taxon>Fungi incertae sedis</taxon>
        <taxon>Mucoromycota</taxon>
        <taxon>Mortierellomycotina</taxon>
        <taxon>Mortierellomycetes</taxon>
        <taxon>Mortierellales</taxon>
        <taxon>Mortierellaceae</taxon>
        <taxon>Linnemannia</taxon>
    </lineage>
</organism>
<dbReference type="GO" id="GO:0008270">
    <property type="term" value="F:zinc ion binding"/>
    <property type="evidence" value="ECO:0007669"/>
    <property type="project" value="UniProtKB-UniRule"/>
</dbReference>
<dbReference type="PANTHER" id="PTHR15555">
    <property type="entry name" value="ZINC FINGER HIT DOMAIN CONTAINING PROTEIN 2 PROTEIN FON -RELATED"/>
    <property type="match status" value="1"/>
</dbReference>
<dbReference type="Pfam" id="PF04438">
    <property type="entry name" value="zf-HIT"/>
    <property type="match status" value="1"/>
</dbReference>
<feature type="region of interest" description="Disordered" evidence="2">
    <location>
        <begin position="484"/>
        <end position="506"/>
    </location>
</feature>
<proteinExistence type="predicted"/>
<dbReference type="CDD" id="cd23024">
    <property type="entry name" value="zf-HIT_ZNHIT2-3"/>
    <property type="match status" value="1"/>
</dbReference>
<evidence type="ECO:0000313" key="5">
    <source>
        <dbReference type="Proteomes" id="UP000748756"/>
    </source>
</evidence>
<dbReference type="PROSITE" id="PS51083">
    <property type="entry name" value="ZF_HIT"/>
    <property type="match status" value="1"/>
</dbReference>
<evidence type="ECO:0000259" key="3">
    <source>
        <dbReference type="PROSITE" id="PS51083"/>
    </source>
</evidence>
<evidence type="ECO:0000313" key="4">
    <source>
        <dbReference type="EMBL" id="KAF9153681.1"/>
    </source>
</evidence>
<dbReference type="SUPFAM" id="SSF144232">
    <property type="entry name" value="HIT/MYND zinc finger-like"/>
    <property type="match status" value="1"/>
</dbReference>
<feature type="compositionally biased region" description="Low complexity" evidence="2">
    <location>
        <begin position="367"/>
        <end position="378"/>
    </location>
</feature>
<evidence type="ECO:0000256" key="1">
    <source>
        <dbReference type="PROSITE-ProRule" id="PRU00453"/>
    </source>
</evidence>
<keyword evidence="5" id="KW-1185">Reference proteome</keyword>
<sequence length="700" mass="77229">MVVPRKHRTIVENTHPCGICRAQPFKYICPRCNLRYCSLTCYKDQAHVQCTESFYKSSVMDELKSSPAATPQDRKKMLGILDRFERQAVDEEQLLTTMSDEDLLRHAQQQQQQNQQKGAISGNPSEAGAGAGAGAGPRTAGSKPLQRKLTPKEREELIRKAMEEEAKEGALPDDGDDENIDPEARAEMERMVEQEYQDFVDRFAGVDLEQESFESIWERLNPEERREFQEKFMISGRLDEDGDDVESDVEGDGGVKNISEDKNEDEEREAKKLLQEMGETLQRGGQKVGSEGGQAMTADLDMDDLKAIRDAEIAELIQIWRPWWEVEAEESGHLKKVVVSKVTDNEAQEKQDSERLKAVSNIIAQGGSSTSTASTGAGSIPGQSRSGSGAVLEQFVLDEEAMLRPHHALVHPVEEIEQETQQRVQSTVPPMTKAPHPSLIYHICGLLFAFAATIRVFNGDLQEEPEQVLAHIFDLCPFFAPPPPTSLNSSTPGSGPGSASATTSATGVTQVEDFETALAVLQTSSLNSKLWKGDTVRLEMLSLLLRDLTLILARPSRCLRCIRDLEAVFQSCLALLTVTATTTTTTVTKRRGGLYSKTVLHRLLKKLEFYESYLLSEALILKSDRLDRVRTEVVIAGIRVRQEIVGWNQELEQVSRVVGGGGNDGGVVGAEAARSGVGSVSSRSSDDGVKEKKVLIEELS</sequence>
<feature type="region of interest" description="Disordered" evidence="2">
    <location>
        <begin position="106"/>
        <end position="152"/>
    </location>
</feature>
<dbReference type="PANTHER" id="PTHR15555:SF0">
    <property type="entry name" value="ZINC FINGER HIT DOMAIN-CONTAINING PROTEIN 2"/>
    <property type="match status" value="1"/>
</dbReference>
<gene>
    <name evidence="4" type="ORF">BG015_002891</name>
</gene>
<keyword evidence="1" id="KW-0862">Zinc</keyword>
<comment type="caution">
    <text evidence="4">The sequence shown here is derived from an EMBL/GenBank/DDBJ whole genome shotgun (WGS) entry which is preliminary data.</text>
</comment>
<dbReference type="Proteomes" id="UP000748756">
    <property type="component" value="Unassembled WGS sequence"/>
</dbReference>
<keyword evidence="1" id="KW-0479">Metal-binding</keyword>
<feature type="domain" description="HIT-type" evidence="3">
    <location>
        <begin position="17"/>
        <end position="50"/>
    </location>
</feature>
<feature type="compositionally biased region" description="Low complexity" evidence="2">
    <location>
        <begin position="486"/>
        <end position="506"/>
    </location>
</feature>
<protein>
    <recommendedName>
        <fullName evidence="3">HIT-type domain-containing protein</fullName>
    </recommendedName>
</protein>
<feature type="region of interest" description="Disordered" evidence="2">
    <location>
        <begin position="239"/>
        <end position="269"/>
    </location>
</feature>
<dbReference type="Gene3D" id="3.30.60.190">
    <property type="match status" value="1"/>
</dbReference>
<dbReference type="OrthoDB" id="18412at2759"/>
<keyword evidence="1" id="KW-0863">Zinc-finger</keyword>
<dbReference type="AlphaFoldDB" id="A0A9P5S3I6"/>
<reference evidence="4" key="1">
    <citation type="journal article" date="2020" name="Fungal Divers.">
        <title>Resolving the Mortierellaceae phylogeny through synthesis of multi-gene phylogenetics and phylogenomics.</title>
        <authorList>
            <person name="Vandepol N."/>
            <person name="Liber J."/>
            <person name="Desiro A."/>
            <person name="Na H."/>
            <person name="Kennedy M."/>
            <person name="Barry K."/>
            <person name="Grigoriev I.V."/>
            <person name="Miller A.N."/>
            <person name="O'Donnell K."/>
            <person name="Stajich J.E."/>
            <person name="Bonito G."/>
        </authorList>
    </citation>
    <scope>NUCLEOTIDE SEQUENCE</scope>
    <source>
        <strain evidence="4">NRRL 6426</strain>
    </source>
</reference>
<dbReference type="InterPro" id="IPR039646">
    <property type="entry name" value="ZNHIT2"/>
</dbReference>
<feature type="region of interest" description="Disordered" evidence="2">
    <location>
        <begin position="367"/>
        <end position="387"/>
    </location>
</feature>
<dbReference type="EMBL" id="JAAAUQ010000160">
    <property type="protein sequence ID" value="KAF9153681.1"/>
    <property type="molecule type" value="Genomic_DNA"/>
</dbReference>
<evidence type="ECO:0000256" key="2">
    <source>
        <dbReference type="SAM" id="MobiDB-lite"/>
    </source>
</evidence>